<organism evidence="1 2">
    <name type="scientific">Hypsizygus marmoreus</name>
    <name type="common">White beech mushroom</name>
    <name type="synonym">Agaricus marmoreus</name>
    <dbReference type="NCBI Taxonomy" id="39966"/>
    <lineage>
        <taxon>Eukaryota</taxon>
        <taxon>Fungi</taxon>
        <taxon>Dikarya</taxon>
        <taxon>Basidiomycota</taxon>
        <taxon>Agaricomycotina</taxon>
        <taxon>Agaricomycetes</taxon>
        <taxon>Agaricomycetidae</taxon>
        <taxon>Agaricales</taxon>
        <taxon>Tricholomatineae</taxon>
        <taxon>Lyophyllaceae</taxon>
        <taxon>Hypsizygus</taxon>
    </lineage>
</organism>
<keyword evidence="2" id="KW-1185">Reference proteome</keyword>
<dbReference type="OrthoDB" id="3365698at2759"/>
<name>A0A369KBE8_HYPMA</name>
<proteinExistence type="predicted"/>
<evidence type="ECO:0000313" key="1">
    <source>
        <dbReference type="EMBL" id="RDB30912.1"/>
    </source>
</evidence>
<dbReference type="InParanoid" id="A0A369KBE8"/>
<dbReference type="EMBL" id="LUEZ02000003">
    <property type="protein sequence ID" value="RDB30912.1"/>
    <property type="molecule type" value="Genomic_DNA"/>
</dbReference>
<protein>
    <submittedName>
        <fullName evidence="1">Uncharacterized protein</fullName>
    </submittedName>
</protein>
<reference evidence="1" key="1">
    <citation type="submission" date="2018-04" db="EMBL/GenBank/DDBJ databases">
        <title>Whole genome sequencing of Hypsizygus marmoreus.</title>
        <authorList>
            <person name="Choi I.-G."/>
            <person name="Min B."/>
            <person name="Kim J.-G."/>
            <person name="Kim S."/>
            <person name="Oh Y.-L."/>
            <person name="Kong W.-S."/>
            <person name="Park H."/>
            <person name="Jeong J."/>
            <person name="Song E.-S."/>
        </authorList>
    </citation>
    <scope>NUCLEOTIDE SEQUENCE [LARGE SCALE GENOMIC DNA]</scope>
    <source>
        <strain evidence="1">51987-8</strain>
    </source>
</reference>
<gene>
    <name evidence="1" type="ORF">Hypma_004889</name>
</gene>
<dbReference type="Gene3D" id="3.80.10.10">
    <property type="entry name" value="Ribonuclease Inhibitor"/>
    <property type="match status" value="1"/>
</dbReference>
<sequence>MTSEINVDEESQYFHLLSTNDEPSSLEVLELEKIIQRRESKVAQLDYLWFGTPFSRNSPIEHEEHVRSMLSRFRSILSPVRRLPPEILIEIFLLTRDWTSNTYFMGELQPLVVGPRPGPSPLRITHVCSRWRDIALGIPKLWATITSCHDTYDPSVPDTDPTSDVRLHSWLAWTGTVHPLQISFNGRLLGANSEDVQATPLSWMQPYMLRIKELSLSGDFEALPGGFFLILELLIMSDFSMHSIRRIRAYFPSLRRVNFRGHLEHLPNFLPWGQLTHLDLSLETADGDTLLDILSFCFSLVKLETSFSDIDNYELDGDENTILLPSLSSIVTQNYYGEITMWLLSSLTLPFLEAAYISYETWPGPTYSAFQARSSCPLTSLTLDHAMDAERMEAADFMTLLRETPSLVEIISSNAIYITPALIAGLVSSAQASCPRLAPKLEYFAIWNAYPLANIRATTMVDDKAILDMVTSRDPSEKPAVLEANPPPGVRVFRCQVPKRPYFGLSPEGDKLEDGVSRNVHIYF</sequence>
<accession>A0A369KBE8</accession>
<dbReference type="AlphaFoldDB" id="A0A369KBE8"/>
<dbReference type="Gene3D" id="1.20.1280.50">
    <property type="match status" value="1"/>
</dbReference>
<evidence type="ECO:0000313" key="2">
    <source>
        <dbReference type="Proteomes" id="UP000076154"/>
    </source>
</evidence>
<dbReference type="SUPFAM" id="SSF52047">
    <property type="entry name" value="RNI-like"/>
    <property type="match status" value="1"/>
</dbReference>
<dbReference type="InterPro" id="IPR032675">
    <property type="entry name" value="LRR_dom_sf"/>
</dbReference>
<comment type="caution">
    <text evidence="1">The sequence shown here is derived from an EMBL/GenBank/DDBJ whole genome shotgun (WGS) entry which is preliminary data.</text>
</comment>
<dbReference type="Proteomes" id="UP000076154">
    <property type="component" value="Unassembled WGS sequence"/>
</dbReference>
<dbReference type="STRING" id="39966.A0A369KBE8"/>